<dbReference type="Proteomes" id="UP000554235">
    <property type="component" value="Unassembled WGS sequence"/>
</dbReference>
<keyword evidence="2" id="KW-1185">Reference proteome</keyword>
<accession>A0A8H4LNY3</accession>
<dbReference type="AlphaFoldDB" id="A0A8H4LNY3"/>
<evidence type="ECO:0000313" key="1">
    <source>
        <dbReference type="EMBL" id="KAF4472007.1"/>
    </source>
</evidence>
<dbReference type="EMBL" id="JAADYS010000138">
    <property type="protein sequence ID" value="KAF4472007.1"/>
    <property type="molecule type" value="Genomic_DNA"/>
</dbReference>
<gene>
    <name evidence="1" type="ORF">FALBO_1068</name>
</gene>
<name>A0A8H4LNY3_9HYPO</name>
<organism evidence="1 2">
    <name type="scientific">Fusarium albosuccineum</name>
    <dbReference type="NCBI Taxonomy" id="1237068"/>
    <lineage>
        <taxon>Eukaryota</taxon>
        <taxon>Fungi</taxon>
        <taxon>Dikarya</taxon>
        <taxon>Ascomycota</taxon>
        <taxon>Pezizomycotina</taxon>
        <taxon>Sordariomycetes</taxon>
        <taxon>Hypocreomycetidae</taxon>
        <taxon>Hypocreales</taxon>
        <taxon>Nectriaceae</taxon>
        <taxon>Fusarium</taxon>
        <taxon>Fusarium decemcellulare species complex</taxon>
    </lineage>
</organism>
<reference evidence="1 2" key="1">
    <citation type="submission" date="2020-01" db="EMBL/GenBank/DDBJ databases">
        <title>Identification and distribution of gene clusters putatively required for synthesis of sphingolipid metabolism inhibitors in phylogenetically diverse species of the filamentous fungus Fusarium.</title>
        <authorList>
            <person name="Kim H.-S."/>
            <person name="Busman M."/>
            <person name="Brown D.W."/>
            <person name="Divon H."/>
            <person name="Uhlig S."/>
            <person name="Proctor R.H."/>
        </authorList>
    </citation>
    <scope>NUCLEOTIDE SEQUENCE [LARGE SCALE GENOMIC DNA]</scope>
    <source>
        <strain evidence="1 2">NRRL 20459</strain>
    </source>
</reference>
<sequence>MPNPPPVSCKRCGQLGHCKWRCQTDQDQLKQDKPEKKASARFHASFDAITAKNKGIRRRTALIAHTKEVVPMVTSQKIVLDSGIVSRMATL</sequence>
<protein>
    <submittedName>
        <fullName evidence="1">Uncharacterized protein</fullName>
    </submittedName>
</protein>
<comment type="caution">
    <text evidence="1">The sequence shown here is derived from an EMBL/GenBank/DDBJ whole genome shotgun (WGS) entry which is preliminary data.</text>
</comment>
<evidence type="ECO:0000313" key="2">
    <source>
        <dbReference type="Proteomes" id="UP000554235"/>
    </source>
</evidence>
<proteinExistence type="predicted"/>